<accession>A0A0N1MQ57</accession>
<dbReference type="RefSeq" id="WP_054197992.1">
    <property type="nucleotide sequence ID" value="NZ_JNOC01000032.1"/>
</dbReference>
<feature type="transmembrane region" description="Helical" evidence="1">
    <location>
        <begin position="7"/>
        <end position="29"/>
    </location>
</feature>
<evidence type="ECO:0000313" key="2">
    <source>
        <dbReference type="EMBL" id="KPH55793.1"/>
    </source>
</evidence>
<dbReference type="EMBL" id="JNOC01000032">
    <property type="protein sequence ID" value="KPH55793.1"/>
    <property type="molecule type" value="Genomic_DNA"/>
</dbReference>
<dbReference type="STRING" id="35818.HPU229336_01740"/>
<protein>
    <recommendedName>
        <fullName evidence="4">Prepilin-type N-terminal cleavage/methylation domain-containing protein</fullName>
    </recommendedName>
</protein>
<keyword evidence="1" id="KW-0472">Membrane</keyword>
<reference evidence="2 3" key="1">
    <citation type="submission" date="2014-06" db="EMBL/GenBank/DDBJ databases">
        <title>Helicobacter pullorum isolates in fresh chicken meat - phenotypic and genotypic features.</title>
        <authorList>
            <person name="Borges V."/>
            <person name="Santos A."/>
            <person name="Correia C.B."/>
            <person name="Saraiva M."/>
            <person name="Menard A."/>
            <person name="Vieira L."/>
            <person name="Sampaio D.A."/>
            <person name="Gomes J.P."/>
            <person name="Oleastro M."/>
        </authorList>
    </citation>
    <scope>NUCLEOTIDE SEQUENCE [LARGE SCALE GENOMIC DNA]</scope>
    <source>
        <strain evidence="2 3">229334/12</strain>
    </source>
</reference>
<name>A0A0N1MQ57_9HELI</name>
<evidence type="ECO:0008006" key="4">
    <source>
        <dbReference type="Google" id="ProtNLM"/>
    </source>
</evidence>
<organism evidence="2 3">
    <name type="scientific">Helicobacter pullorum</name>
    <dbReference type="NCBI Taxonomy" id="35818"/>
    <lineage>
        <taxon>Bacteria</taxon>
        <taxon>Pseudomonadati</taxon>
        <taxon>Campylobacterota</taxon>
        <taxon>Epsilonproteobacteria</taxon>
        <taxon>Campylobacterales</taxon>
        <taxon>Helicobacteraceae</taxon>
        <taxon>Helicobacter</taxon>
    </lineage>
</organism>
<gene>
    <name evidence="2" type="ORF">HPU229334_06360</name>
</gene>
<dbReference type="PATRIC" id="fig|35818.11.peg.1257"/>
<evidence type="ECO:0000313" key="3">
    <source>
        <dbReference type="Proteomes" id="UP000037997"/>
    </source>
</evidence>
<keyword evidence="1" id="KW-1133">Transmembrane helix</keyword>
<evidence type="ECO:0000256" key="1">
    <source>
        <dbReference type="SAM" id="Phobius"/>
    </source>
</evidence>
<sequence>MKQAFSLIEITIVLGILGIIGVISGFSLLKIYQHHTPIQENIKHQLQTQNALLQVKKILQNSIQPSLMLDTQETLSSSPLNLKNKTLIFYPKIREKISIGNYSIPCLHGFFDPKTLQINAHLSLEFLAIYKDSTASLNQKCTSYTHSLEALFVLQNFTAPKDFYSQEYKAKILHLNAISMQSTIPIFLQTHKNTNLSLLPKIYFLSQPFMLHFNDSLSLVTKDKTYLLAKNLDSFYLSQNDLGIILKLCTNHQNQKICIEDFIAKETL</sequence>
<proteinExistence type="predicted"/>
<dbReference type="Proteomes" id="UP000037997">
    <property type="component" value="Unassembled WGS sequence"/>
</dbReference>
<keyword evidence="1" id="KW-0812">Transmembrane</keyword>
<comment type="caution">
    <text evidence="2">The sequence shown here is derived from an EMBL/GenBank/DDBJ whole genome shotgun (WGS) entry which is preliminary data.</text>
</comment>
<dbReference type="AlphaFoldDB" id="A0A0N1MQ57"/>